<dbReference type="RefSeq" id="WP_133236564.1">
    <property type="nucleotide sequence ID" value="NZ_SOZE01000048.1"/>
</dbReference>
<evidence type="ECO:0008006" key="3">
    <source>
        <dbReference type="Google" id="ProtNLM"/>
    </source>
</evidence>
<evidence type="ECO:0000313" key="2">
    <source>
        <dbReference type="Proteomes" id="UP000297540"/>
    </source>
</evidence>
<dbReference type="Proteomes" id="UP000297540">
    <property type="component" value="Unassembled WGS sequence"/>
</dbReference>
<dbReference type="OrthoDB" id="799846at2"/>
<protein>
    <recommendedName>
        <fullName evidence="3">DUF2892 domain-containing protein</fullName>
    </recommendedName>
</protein>
<reference evidence="1 2" key="1">
    <citation type="journal article" date="2017" name="Int. J. Syst. Evol. Microbiol.">
        <title>Mucilaginibacterpsychrotolerans sp. nov., isolated from peatlands.</title>
        <authorList>
            <person name="Deng Y."/>
            <person name="Shen L."/>
            <person name="Xu B."/>
            <person name="Liu Y."/>
            <person name="Gu Z."/>
            <person name="Liu H."/>
            <person name="Zhou Y."/>
        </authorList>
    </citation>
    <scope>NUCLEOTIDE SEQUENCE [LARGE SCALE GENOMIC DNA]</scope>
    <source>
        <strain evidence="1 2">NH7-4</strain>
    </source>
</reference>
<comment type="caution">
    <text evidence="1">The sequence shown here is derived from an EMBL/GenBank/DDBJ whole genome shotgun (WGS) entry which is preliminary data.</text>
</comment>
<evidence type="ECO:0000313" key="1">
    <source>
        <dbReference type="EMBL" id="TFF33329.1"/>
    </source>
</evidence>
<organism evidence="1 2">
    <name type="scientific">Mucilaginibacter psychrotolerans</name>
    <dbReference type="NCBI Taxonomy" id="1524096"/>
    <lineage>
        <taxon>Bacteria</taxon>
        <taxon>Pseudomonadati</taxon>
        <taxon>Bacteroidota</taxon>
        <taxon>Sphingobacteriia</taxon>
        <taxon>Sphingobacteriales</taxon>
        <taxon>Sphingobacteriaceae</taxon>
        <taxon>Mucilaginibacter</taxon>
    </lineage>
</organism>
<accession>A0A4Y8S2S2</accession>
<dbReference type="AlphaFoldDB" id="A0A4Y8S2S2"/>
<name>A0A4Y8S2S2_9SPHI</name>
<proteinExistence type="predicted"/>
<gene>
    <name evidence="1" type="ORF">E2R66_26385</name>
</gene>
<sequence length="118" mass="13523">MKILALPPHPSFVHTKYNRVKNPVQTNTEVKRKMFSISKPTTSWFNAEAPENLTIKEAIIRAALVITMPMLSAIDWTYGTHTLYIIAPSIFYLEVTAFTMYCPIKALFSNYSHPPKFE</sequence>
<dbReference type="EMBL" id="SOZE01000048">
    <property type="protein sequence ID" value="TFF33329.1"/>
    <property type="molecule type" value="Genomic_DNA"/>
</dbReference>
<keyword evidence="2" id="KW-1185">Reference proteome</keyword>